<organism evidence="3 5">
    <name type="scientific">Burkholderia glumae</name>
    <name type="common">Pseudomonas glumae</name>
    <dbReference type="NCBI Taxonomy" id="337"/>
    <lineage>
        <taxon>Bacteria</taxon>
        <taxon>Pseudomonadati</taxon>
        <taxon>Pseudomonadota</taxon>
        <taxon>Betaproteobacteria</taxon>
        <taxon>Burkholderiales</taxon>
        <taxon>Burkholderiaceae</taxon>
        <taxon>Burkholderia</taxon>
    </lineage>
</organism>
<keyword evidence="6" id="KW-1185">Reference proteome</keyword>
<comment type="similarity">
    <text evidence="1">Belongs to the UbiT family.</text>
</comment>
<dbReference type="InterPro" id="IPR003033">
    <property type="entry name" value="SCP2_sterol-bd_dom"/>
</dbReference>
<comment type="pathway">
    <text evidence="1">Cofactor biosynthesis; ubiquinone biosynthesis.</text>
</comment>
<dbReference type="HAMAP" id="MF_02231">
    <property type="entry name" value="UbiT"/>
    <property type="match status" value="1"/>
</dbReference>
<dbReference type="GeneID" id="45694193"/>
<dbReference type="GO" id="GO:0006744">
    <property type="term" value="P:ubiquinone biosynthetic process"/>
    <property type="evidence" value="ECO:0007669"/>
    <property type="project" value="UniProtKB-UniRule"/>
</dbReference>
<dbReference type="EMBL" id="CP099583">
    <property type="protein sequence ID" value="USS42386.1"/>
    <property type="molecule type" value="Genomic_DNA"/>
</dbReference>
<comment type="function">
    <text evidence="1">Required for O(2)-independent ubiquinone (coenzyme Q) biosynthesis. Likely functions as an accessory factor.</text>
</comment>
<proteinExistence type="inferred from homology"/>
<dbReference type="EMBL" id="CP065600">
    <property type="protein sequence ID" value="QPQ89479.1"/>
    <property type="molecule type" value="Genomic_DNA"/>
</dbReference>
<dbReference type="SUPFAM" id="SSF55718">
    <property type="entry name" value="SCP-like"/>
    <property type="match status" value="1"/>
</dbReference>
<evidence type="ECO:0000313" key="5">
    <source>
        <dbReference type="Proteomes" id="UP000594892"/>
    </source>
</evidence>
<evidence type="ECO:0000256" key="1">
    <source>
        <dbReference type="HAMAP-Rule" id="MF_02231"/>
    </source>
</evidence>
<evidence type="ECO:0000313" key="4">
    <source>
        <dbReference type="EMBL" id="USS42386.1"/>
    </source>
</evidence>
<name>A0AAP9XWZ3_BURGL</name>
<reference evidence="4" key="2">
    <citation type="submission" date="2022-06" db="EMBL/GenBank/DDBJ databases">
        <title>Draft genome sequence of Burkholderia glumae strain GR20004 isolated from rice panicle showing bacterial panicle blight.</title>
        <authorList>
            <person name="Choi S.Y."/>
            <person name="Lee Y.H."/>
        </authorList>
    </citation>
    <scope>NUCLEOTIDE SEQUENCE</scope>
    <source>
        <strain evidence="4">GR20004</strain>
    </source>
</reference>
<evidence type="ECO:0000259" key="2">
    <source>
        <dbReference type="Pfam" id="PF02036"/>
    </source>
</evidence>
<protein>
    <recommendedName>
        <fullName evidence="1">Ubiquinone biosynthesis accessory factor UbiT</fullName>
    </recommendedName>
</protein>
<evidence type="ECO:0000313" key="6">
    <source>
        <dbReference type="Proteomes" id="UP001056386"/>
    </source>
</evidence>
<gene>
    <name evidence="1" type="primary">ubiT</name>
    <name evidence="3" type="ORF">I6H06_07495</name>
    <name evidence="4" type="ORF">NFI99_09210</name>
</gene>
<dbReference type="RefSeq" id="WP_015877792.1">
    <property type="nucleotide sequence ID" value="NZ_CP021075.1"/>
</dbReference>
<dbReference type="AlphaFoldDB" id="A0AAP9XWZ3"/>
<dbReference type="InterPro" id="IPR036527">
    <property type="entry name" value="SCP2_sterol-bd_dom_sf"/>
</dbReference>
<accession>A0AAP9XWZ3</accession>
<dbReference type="Proteomes" id="UP000594892">
    <property type="component" value="Chromosome 1"/>
</dbReference>
<keyword evidence="1" id="KW-0831">Ubiquinone biosynthesis</keyword>
<reference evidence="3 5" key="1">
    <citation type="submission" date="2020-12" db="EMBL/GenBank/DDBJ databases">
        <title>FDA dAtabase for Regulatory Grade micrObial Sequences (FDA-ARGOS): Supporting development and validation of Infectious Disease Dx tests.</title>
        <authorList>
            <person name="Minogue T."/>
            <person name="Wolcott M."/>
            <person name="Wasieloski L."/>
            <person name="Aguilar W."/>
            <person name="Moore D."/>
            <person name="Jaissle J."/>
            <person name="Tallon L."/>
            <person name="Sadzewicz L."/>
            <person name="Zhao X."/>
            <person name="Boylan J."/>
            <person name="Ott S."/>
            <person name="Bowen H."/>
            <person name="Vavikolanu K."/>
            <person name="Mehta A."/>
            <person name="Aluvathingal J."/>
            <person name="Nadendla S."/>
            <person name="Yan Y."/>
            <person name="Sichtig H."/>
        </authorList>
    </citation>
    <scope>NUCLEOTIDE SEQUENCE [LARGE SCALE GENOMIC DNA]</scope>
    <source>
        <strain evidence="3 5">FDAARGOS_949</strain>
    </source>
</reference>
<evidence type="ECO:0000313" key="3">
    <source>
        <dbReference type="EMBL" id="QPQ89479.1"/>
    </source>
</evidence>
<dbReference type="Proteomes" id="UP001056386">
    <property type="component" value="Chromosome 2"/>
</dbReference>
<dbReference type="Pfam" id="PF02036">
    <property type="entry name" value="SCP2"/>
    <property type="match status" value="1"/>
</dbReference>
<feature type="domain" description="SCP2" evidence="2">
    <location>
        <begin position="41"/>
        <end position="145"/>
    </location>
</feature>
<dbReference type="InterPro" id="IPR016830">
    <property type="entry name" value="UbiT"/>
</dbReference>
<sequence>MTRFAGAFLLPPLRRGLALLPVRPPATVLCLLLDRHLLPQLDDEARTRIAGRRYVIEVTDLGIAIGLTLGDDGFRVASDIPGTASATGRAANPAAGTAPAIRIAAGSGDFIRLAAREVDADTLFFNRRLVIQGETELALIVRNAIDAIDFSATRSGTVLHDLLRRVARRLAPPPRP</sequence>